<protein>
    <recommendedName>
        <fullName evidence="4">7TM-DISM receptor extracellular domain-containing protein</fullName>
    </recommendedName>
</protein>
<keyword evidence="3" id="KW-1185">Reference proteome</keyword>
<dbReference type="EMBL" id="JAJHVV010000006">
    <property type="protein sequence ID" value="MCK6263930.1"/>
    <property type="molecule type" value="Genomic_DNA"/>
</dbReference>
<evidence type="ECO:0000313" key="2">
    <source>
        <dbReference type="EMBL" id="MCK6263930.1"/>
    </source>
</evidence>
<proteinExistence type="predicted"/>
<comment type="caution">
    <text evidence="2">The sequence shown here is derived from an EMBL/GenBank/DDBJ whole genome shotgun (WGS) entry which is preliminary data.</text>
</comment>
<organism evidence="2 3">
    <name type="scientific">Vibrio amylolyticus</name>
    <dbReference type="NCBI Taxonomy" id="2847292"/>
    <lineage>
        <taxon>Bacteria</taxon>
        <taxon>Pseudomonadati</taxon>
        <taxon>Pseudomonadota</taxon>
        <taxon>Gammaproteobacteria</taxon>
        <taxon>Vibrionales</taxon>
        <taxon>Vibrionaceae</taxon>
        <taxon>Vibrio</taxon>
    </lineage>
</organism>
<reference evidence="2" key="1">
    <citation type="submission" date="2021-11" db="EMBL/GenBank/DDBJ databases">
        <title>Vibrio ZSDE26 sp. nov. and Vibrio ZSDZ34 sp. nov., isolated from coastal seawater in Qingdao.</title>
        <authorList>
            <person name="Zhang P."/>
        </authorList>
    </citation>
    <scope>NUCLEOTIDE SEQUENCE</scope>
    <source>
        <strain evidence="2">ZSDE26</strain>
    </source>
</reference>
<accession>A0A9X2BIB9</accession>
<dbReference type="Proteomes" id="UP001139559">
    <property type="component" value="Unassembled WGS sequence"/>
</dbReference>
<name>A0A9X2BIB9_9VIBR</name>
<feature type="chain" id="PRO_5040734758" description="7TM-DISM receptor extracellular domain-containing protein" evidence="1">
    <location>
        <begin position="19"/>
        <end position="132"/>
    </location>
</feature>
<gene>
    <name evidence="2" type="ORF">KP803_11680</name>
</gene>
<sequence length="132" mass="14924">MSKYIISVLLCLSFSALSDGYEAINIEQVVSERFELAFPNEDNIEPNISDFTVINYILLSEEGGERWAVVTLKNESSSRRTLTEKHLLSTLANGDYIFPSNFSQSFKGNEVMSVIISFAVNKFPILFIKTRN</sequence>
<evidence type="ECO:0008006" key="4">
    <source>
        <dbReference type="Google" id="ProtNLM"/>
    </source>
</evidence>
<dbReference type="RefSeq" id="WP_248009009.1">
    <property type="nucleotide sequence ID" value="NZ_JAJHVV010000006.1"/>
</dbReference>
<evidence type="ECO:0000256" key="1">
    <source>
        <dbReference type="SAM" id="SignalP"/>
    </source>
</evidence>
<evidence type="ECO:0000313" key="3">
    <source>
        <dbReference type="Proteomes" id="UP001139559"/>
    </source>
</evidence>
<keyword evidence="1" id="KW-0732">Signal</keyword>
<feature type="signal peptide" evidence="1">
    <location>
        <begin position="1"/>
        <end position="18"/>
    </location>
</feature>
<dbReference type="AlphaFoldDB" id="A0A9X2BIB9"/>